<evidence type="ECO:0008006" key="4">
    <source>
        <dbReference type="Google" id="ProtNLM"/>
    </source>
</evidence>
<dbReference type="AlphaFoldDB" id="A0A8J3B050"/>
<reference evidence="2" key="1">
    <citation type="journal article" date="2014" name="Int. J. Syst. Evol. Microbiol.">
        <title>Complete genome sequence of Corynebacterium casei LMG S-19264T (=DSM 44701T), isolated from a smear-ripened cheese.</title>
        <authorList>
            <consortium name="US DOE Joint Genome Institute (JGI-PGF)"/>
            <person name="Walter F."/>
            <person name="Albersmeier A."/>
            <person name="Kalinowski J."/>
            <person name="Ruckert C."/>
        </authorList>
    </citation>
    <scope>NUCLEOTIDE SEQUENCE</scope>
    <source>
        <strain evidence="2">JCM 3090</strain>
    </source>
</reference>
<feature type="transmembrane region" description="Helical" evidence="1">
    <location>
        <begin position="120"/>
        <end position="144"/>
    </location>
</feature>
<sequence>MTITVPQPARGSRKPAEDPAFGLSLGTVLGPVAFTLAWLVLGFVSTGYTLFGHEFTEYSPISQSISGLGMGGTAAYMNTAFVVTGVVLVVGLVAVFRVVQLTDEEAPARGTRTTPPRSRALRRSALTLLACTGLGQILCGLFTLEAFLPHLLGFLLAVGTPVIGFPVAGHYFRTVPSWHRFGTWLRLGGPLALVLLVAYFLTFRPTPDGAEHGIAGLVQRLGVLHVHAWFVAMGWRAWRARRTA</sequence>
<keyword evidence="1" id="KW-0812">Transmembrane</keyword>
<evidence type="ECO:0000313" key="3">
    <source>
        <dbReference type="Proteomes" id="UP000649739"/>
    </source>
</evidence>
<evidence type="ECO:0000256" key="1">
    <source>
        <dbReference type="SAM" id="Phobius"/>
    </source>
</evidence>
<feature type="transmembrane region" description="Helical" evidence="1">
    <location>
        <begin position="150"/>
        <end position="172"/>
    </location>
</feature>
<keyword evidence="1" id="KW-1133">Transmembrane helix</keyword>
<accession>A0A8J3B050</accession>
<gene>
    <name evidence="2" type="ORF">GCM10010123_09580</name>
</gene>
<keyword evidence="1" id="KW-0472">Membrane</keyword>
<name>A0A8J3B050_9ACTN</name>
<comment type="caution">
    <text evidence="2">The sequence shown here is derived from an EMBL/GenBank/DDBJ whole genome shotgun (WGS) entry which is preliminary data.</text>
</comment>
<dbReference type="RefSeq" id="WP_189168732.1">
    <property type="nucleotide sequence ID" value="NZ_BMQB01000001.1"/>
</dbReference>
<feature type="transmembrane region" description="Helical" evidence="1">
    <location>
        <begin position="221"/>
        <end position="238"/>
    </location>
</feature>
<dbReference type="Proteomes" id="UP000649739">
    <property type="component" value="Unassembled WGS sequence"/>
</dbReference>
<feature type="transmembrane region" description="Helical" evidence="1">
    <location>
        <begin position="20"/>
        <end position="41"/>
    </location>
</feature>
<keyword evidence="3" id="KW-1185">Reference proteome</keyword>
<protein>
    <recommendedName>
        <fullName evidence="4">DUF998 domain-containing protein</fullName>
    </recommendedName>
</protein>
<reference evidence="2" key="2">
    <citation type="submission" date="2020-09" db="EMBL/GenBank/DDBJ databases">
        <authorList>
            <person name="Sun Q."/>
            <person name="Ohkuma M."/>
        </authorList>
    </citation>
    <scope>NUCLEOTIDE SEQUENCE</scope>
    <source>
        <strain evidence="2">JCM 3090</strain>
    </source>
</reference>
<proteinExistence type="predicted"/>
<feature type="transmembrane region" description="Helical" evidence="1">
    <location>
        <begin position="184"/>
        <end position="201"/>
    </location>
</feature>
<organism evidence="2 3">
    <name type="scientific">Pilimelia anulata</name>
    <dbReference type="NCBI Taxonomy" id="53371"/>
    <lineage>
        <taxon>Bacteria</taxon>
        <taxon>Bacillati</taxon>
        <taxon>Actinomycetota</taxon>
        <taxon>Actinomycetes</taxon>
        <taxon>Micromonosporales</taxon>
        <taxon>Micromonosporaceae</taxon>
        <taxon>Pilimelia</taxon>
    </lineage>
</organism>
<feature type="transmembrane region" description="Helical" evidence="1">
    <location>
        <begin position="75"/>
        <end position="99"/>
    </location>
</feature>
<evidence type="ECO:0000313" key="2">
    <source>
        <dbReference type="EMBL" id="GGJ81871.1"/>
    </source>
</evidence>
<dbReference type="EMBL" id="BMQB01000001">
    <property type="protein sequence ID" value="GGJ81871.1"/>
    <property type="molecule type" value="Genomic_DNA"/>
</dbReference>